<gene>
    <name evidence="6" type="ORF">PPENT_87.1.T1530043</name>
</gene>
<dbReference type="GO" id="GO:0007165">
    <property type="term" value="P:signal transduction"/>
    <property type="evidence" value="ECO:0007669"/>
    <property type="project" value="TreeGrafter"/>
</dbReference>
<dbReference type="AlphaFoldDB" id="A0A8S1Y834"/>
<dbReference type="GO" id="GO:0004674">
    <property type="term" value="F:protein serine/threonine kinase activity"/>
    <property type="evidence" value="ECO:0007669"/>
    <property type="project" value="UniProtKB-KW"/>
</dbReference>
<keyword evidence="5" id="KW-0067">ATP-binding</keyword>
<dbReference type="GO" id="GO:0005737">
    <property type="term" value="C:cytoplasm"/>
    <property type="evidence" value="ECO:0007669"/>
    <property type="project" value="TreeGrafter"/>
</dbReference>
<evidence type="ECO:0000256" key="4">
    <source>
        <dbReference type="ARBA" id="ARBA00022777"/>
    </source>
</evidence>
<dbReference type="OrthoDB" id="272141at2759"/>
<evidence type="ECO:0000313" key="7">
    <source>
        <dbReference type="Proteomes" id="UP000689195"/>
    </source>
</evidence>
<evidence type="ECO:0000256" key="3">
    <source>
        <dbReference type="ARBA" id="ARBA00022741"/>
    </source>
</evidence>
<dbReference type="GO" id="GO:0005634">
    <property type="term" value="C:nucleus"/>
    <property type="evidence" value="ECO:0007669"/>
    <property type="project" value="TreeGrafter"/>
</dbReference>
<evidence type="ECO:0000256" key="2">
    <source>
        <dbReference type="ARBA" id="ARBA00022679"/>
    </source>
</evidence>
<dbReference type="InterPro" id="IPR050591">
    <property type="entry name" value="GSK-3"/>
</dbReference>
<keyword evidence="1" id="KW-0723">Serine/threonine-protein kinase</keyword>
<keyword evidence="4" id="KW-0418">Kinase</keyword>
<dbReference type="GO" id="GO:0030154">
    <property type="term" value="P:cell differentiation"/>
    <property type="evidence" value="ECO:0007669"/>
    <property type="project" value="TreeGrafter"/>
</dbReference>
<keyword evidence="2" id="KW-0808">Transferase</keyword>
<organism evidence="6 7">
    <name type="scientific">Paramecium pentaurelia</name>
    <dbReference type="NCBI Taxonomy" id="43138"/>
    <lineage>
        <taxon>Eukaryota</taxon>
        <taxon>Sar</taxon>
        <taxon>Alveolata</taxon>
        <taxon>Ciliophora</taxon>
        <taxon>Intramacronucleata</taxon>
        <taxon>Oligohymenophorea</taxon>
        <taxon>Peniculida</taxon>
        <taxon>Parameciidae</taxon>
        <taxon>Paramecium</taxon>
    </lineage>
</organism>
<evidence type="ECO:0000256" key="5">
    <source>
        <dbReference type="ARBA" id="ARBA00022840"/>
    </source>
</evidence>
<comment type="caution">
    <text evidence="6">The sequence shown here is derived from an EMBL/GenBank/DDBJ whole genome shotgun (WGS) entry which is preliminary data.</text>
</comment>
<dbReference type="PANTHER" id="PTHR24057">
    <property type="entry name" value="GLYCOGEN SYNTHASE KINASE-3 ALPHA"/>
    <property type="match status" value="1"/>
</dbReference>
<evidence type="ECO:0000313" key="6">
    <source>
        <dbReference type="EMBL" id="CAD8209057.1"/>
    </source>
</evidence>
<sequence length="92" mass="10894">MWSIIGCAIAEMIIYEPLFYRRSATDQLVEIIKIFGTPTIDQIKQMNPQHQQFIFPYIRYSLSLNQNLIWLISLPLEALLNPYFDEIRLPSF</sequence>
<dbReference type="Proteomes" id="UP000689195">
    <property type="component" value="Unassembled WGS sequence"/>
</dbReference>
<proteinExistence type="predicted"/>
<evidence type="ECO:0000256" key="1">
    <source>
        <dbReference type="ARBA" id="ARBA00022527"/>
    </source>
</evidence>
<name>A0A8S1Y834_9CILI</name>
<accession>A0A8S1Y834</accession>
<keyword evidence="3" id="KW-0547">Nucleotide-binding</keyword>
<reference evidence="6" key="1">
    <citation type="submission" date="2021-01" db="EMBL/GenBank/DDBJ databases">
        <authorList>
            <consortium name="Genoscope - CEA"/>
            <person name="William W."/>
        </authorList>
    </citation>
    <scope>NUCLEOTIDE SEQUENCE</scope>
</reference>
<dbReference type="GO" id="GO:0005524">
    <property type="term" value="F:ATP binding"/>
    <property type="evidence" value="ECO:0007669"/>
    <property type="project" value="UniProtKB-KW"/>
</dbReference>
<protein>
    <submittedName>
        <fullName evidence="6">Uncharacterized protein</fullName>
    </submittedName>
</protein>
<keyword evidence="7" id="KW-1185">Reference proteome</keyword>
<dbReference type="EMBL" id="CAJJDO010000153">
    <property type="protein sequence ID" value="CAD8209057.1"/>
    <property type="molecule type" value="Genomic_DNA"/>
</dbReference>
<dbReference type="PANTHER" id="PTHR24057:SF0">
    <property type="entry name" value="PROTEIN KINASE SHAGGY-RELATED"/>
    <property type="match status" value="1"/>
</dbReference>